<keyword evidence="6" id="KW-1185">Reference proteome</keyword>
<feature type="domain" description="Ketoreductase" evidence="4">
    <location>
        <begin position="2"/>
        <end position="191"/>
    </location>
</feature>
<protein>
    <submittedName>
        <fullName evidence="5">NADP-dependent 3-hydroxy acid dehydrogenase YdfG</fullName>
    </submittedName>
</protein>
<dbReference type="PRINTS" id="PR00080">
    <property type="entry name" value="SDRFAMILY"/>
</dbReference>
<gene>
    <name evidence="5" type="ORF">C8D93_109206</name>
</gene>
<dbReference type="InterPro" id="IPR036291">
    <property type="entry name" value="NAD(P)-bd_dom_sf"/>
</dbReference>
<organism evidence="5 6">
    <name type="scientific">Sinimarinibacterium flocculans</name>
    <dbReference type="NCBI Taxonomy" id="985250"/>
    <lineage>
        <taxon>Bacteria</taxon>
        <taxon>Pseudomonadati</taxon>
        <taxon>Pseudomonadota</taxon>
        <taxon>Gammaproteobacteria</taxon>
        <taxon>Nevskiales</taxon>
        <taxon>Nevskiaceae</taxon>
        <taxon>Sinimarinibacterium</taxon>
    </lineage>
</organism>
<dbReference type="GO" id="GO:0016491">
    <property type="term" value="F:oxidoreductase activity"/>
    <property type="evidence" value="ECO:0007669"/>
    <property type="project" value="UniProtKB-KW"/>
</dbReference>
<accession>A0A318E9A9</accession>
<evidence type="ECO:0000313" key="5">
    <source>
        <dbReference type="EMBL" id="PXV65826.1"/>
    </source>
</evidence>
<dbReference type="CDD" id="cd05233">
    <property type="entry name" value="SDR_c"/>
    <property type="match status" value="1"/>
</dbReference>
<reference evidence="5 6" key="1">
    <citation type="submission" date="2018-04" db="EMBL/GenBank/DDBJ databases">
        <title>Genomic Encyclopedia of Type Strains, Phase IV (KMG-IV): sequencing the most valuable type-strain genomes for metagenomic binning, comparative biology and taxonomic classification.</title>
        <authorList>
            <person name="Goeker M."/>
        </authorList>
    </citation>
    <scope>NUCLEOTIDE SEQUENCE [LARGE SCALE GENOMIC DNA]</scope>
    <source>
        <strain evidence="5 6">DSM 104150</strain>
    </source>
</reference>
<dbReference type="PRINTS" id="PR00081">
    <property type="entry name" value="GDHRDH"/>
</dbReference>
<dbReference type="Pfam" id="PF00106">
    <property type="entry name" value="adh_short"/>
    <property type="match status" value="1"/>
</dbReference>
<evidence type="ECO:0000259" key="4">
    <source>
        <dbReference type="SMART" id="SM00822"/>
    </source>
</evidence>
<dbReference type="EMBL" id="QICN01000009">
    <property type="protein sequence ID" value="PXV65826.1"/>
    <property type="molecule type" value="Genomic_DNA"/>
</dbReference>
<name>A0A318E9A9_9GAMM</name>
<evidence type="ECO:0000256" key="3">
    <source>
        <dbReference type="RuleBase" id="RU000363"/>
    </source>
</evidence>
<proteinExistence type="inferred from homology"/>
<evidence type="ECO:0000256" key="1">
    <source>
        <dbReference type="ARBA" id="ARBA00006484"/>
    </source>
</evidence>
<dbReference type="Proteomes" id="UP000248330">
    <property type="component" value="Unassembled WGS sequence"/>
</dbReference>
<comment type="similarity">
    <text evidence="1 3">Belongs to the short-chain dehydrogenases/reductases (SDR) family.</text>
</comment>
<dbReference type="RefSeq" id="WP_211307387.1">
    <property type="nucleotide sequence ID" value="NZ_CAKZQT010000001.1"/>
</dbReference>
<dbReference type="PANTHER" id="PTHR44196:SF1">
    <property type="entry name" value="DEHYDROGENASE_REDUCTASE SDR FAMILY MEMBER 7B"/>
    <property type="match status" value="1"/>
</dbReference>
<sequence length="231" mass="24432">MVVVTGGSQGIGAAVAERFSAALPGVRLALVARDRERLEKVADRCVALGAQTLCVAADLVDAVQVERMAARVQAQFGGVDVLVNNAGRWRGGAAHEMSVGDFVRTLEENLVSMFAVTRAFLPGMLSRQRGDLFFMSSTSGLEGLANNAAYCAAKHGVAGLAKAVRAETADQGIRVCCIYPGATDTPTWDGSDVDRATLMAADDVAQLVVDSHRQSIRAMVEELVVRPTGRR</sequence>
<evidence type="ECO:0000256" key="2">
    <source>
        <dbReference type="ARBA" id="ARBA00023002"/>
    </source>
</evidence>
<dbReference type="InterPro" id="IPR057326">
    <property type="entry name" value="KR_dom"/>
</dbReference>
<evidence type="ECO:0000313" key="6">
    <source>
        <dbReference type="Proteomes" id="UP000248330"/>
    </source>
</evidence>
<dbReference type="PROSITE" id="PS00061">
    <property type="entry name" value="ADH_SHORT"/>
    <property type="match status" value="1"/>
</dbReference>
<dbReference type="InterPro" id="IPR020904">
    <property type="entry name" value="Sc_DH/Rdtase_CS"/>
</dbReference>
<dbReference type="SUPFAM" id="SSF51735">
    <property type="entry name" value="NAD(P)-binding Rossmann-fold domains"/>
    <property type="match status" value="1"/>
</dbReference>
<dbReference type="SMART" id="SM00822">
    <property type="entry name" value="PKS_KR"/>
    <property type="match status" value="1"/>
</dbReference>
<dbReference type="AlphaFoldDB" id="A0A318E9A9"/>
<dbReference type="PANTHER" id="PTHR44196">
    <property type="entry name" value="DEHYDROGENASE/REDUCTASE SDR FAMILY MEMBER 7B"/>
    <property type="match status" value="1"/>
</dbReference>
<comment type="caution">
    <text evidence="5">The sequence shown here is derived from an EMBL/GenBank/DDBJ whole genome shotgun (WGS) entry which is preliminary data.</text>
</comment>
<dbReference type="InterPro" id="IPR002347">
    <property type="entry name" value="SDR_fam"/>
</dbReference>
<keyword evidence="2" id="KW-0560">Oxidoreductase</keyword>
<dbReference type="Gene3D" id="3.40.50.720">
    <property type="entry name" value="NAD(P)-binding Rossmann-like Domain"/>
    <property type="match status" value="1"/>
</dbReference>
<dbReference type="GO" id="GO:0016020">
    <property type="term" value="C:membrane"/>
    <property type="evidence" value="ECO:0007669"/>
    <property type="project" value="TreeGrafter"/>
</dbReference>